<dbReference type="STRING" id="2325.TKV_c21210"/>
<dbReference type="InterPro" id="IPR004995">
    <property type="entry name" value="Spore_Ger"/>
</dbReference>
<dbReference type="PANTHER" id="PTHR22550">
    <property type="entry name" value="SPORE GERMINATION PROTEIN"/>
    <property type="match status" value="1"/>
</dbReference>
<evidence type="ECO:0000313" key="5">
    <source>
        <dbReference type="Proteomes" id="UP000029669"/>
    </source>
</evidence>
<comment type="similarity">
    <text evidence="1">Belongs to the GerABKA family.</text>
</comment>
<dbReference type="HOGENOM" id="CLU_021639_4_1_9"/>
<dbReference type="OrthoDB" id="1726708at2"/>
<dbReference type="Proteomes" id="UP000029669">
    <property type="component" value="Chromosome"/>
</dbReference>
<dbReference type="Pfam" id="PF03323">
    <property type="entry name" value="GerA"/>
    <property type="match status" value="1"/>
</dbReference>
<reference evidence="5" key="1">
    <citation type="journal article" date="2015" name="Genome Announc.">
        <title>Whole-Genome Sequences of 80 Environmental and Clinical Isolates of Burkholderia pseudomallei.</title>
        <authorList>
            <person name="Johnson S.L."/>
            <person name="Baker A.L."/>
            <person name="Chain P.S."/>
            <person name="Currie B.J."/>
            <person name="Daligault H.E."/>
            <person name="Davenport K.W."/>
            <person name="Davis C.B."/>
            <person name="Inglis T.J."/>
            <person name="Kaestli M."/>
            <person name="Koren S."/>
            <person name="Mayo M."/>
            <person name="Merritt A.J."/>
            <person name="Price E.P."/>
            <person name="Sarovich D.S."/>
            <person name="Warner J."/>
            <person name="Rosovitz M.J."/>
        </authorList>
    </citation>
    <scope>NUCLEOTIDE SEQUENCE [LARGE SCALE GENOMIC DNA]</scope>
    <source>
        <strain evidence="5">DSM 2030</strain>
    </source>
</reference>
<dbReference type="GO" id="GO:0009847">
    <property type="term" value="P:spore germination"/>
    <property type="evidence" value="ECO:0007669"/>
    <property type="project" value="InterPro"/>
</dbReference>
<protein>
    <submittedName>
        <fullName evidence="4">Spore germination protein KA</fullName>
    </submittedName>
</protein>
<feature type="transmembrane region" description="Helical" evidence="3">
    <location>
        <begin position="301"/>
        <end position="325"/>
    </location>
</feature>
<dbReference type="GO" id="GO:0016020">
    <property type="term" value="C:membrane"/>
    <property type="evidence" value="ECO:0007669"/>
    <property type="project" value="InterPro"/>
</dbReference>
<dbReference type="PANTHER" id="PTHR22550:SF5">
    <property type="entry name" value="LEUCINE ZIPPER PROTEIN 4"/>
    <property type="match status" value="1"/>
</dbReference>
<evidence type="ECO:0000313" key="4">
    <source>
        <dbReference type="EMBL" id="AIS53254.1"/>
    </source>
</evidence>
<dbReference type="AlphaFoldDB" id="A0A097ATW3"/>
<feature type="transmembrane region" description="Helical" evidence="3">
    <location>
        <begin position="432"/>
        <end position="458"/>
    </location>
</feature>
<proteinExistence type="inferred from homology"/>
<dbReference type="KEGG" id="tki:TKV_c21210"/>
<evidence type="ECO:0000256" key="3">
    <source>
        <dbReference type="SAM" id="Phobius"/>
    </source>
</evidence>
<sequence length="511" mass="57604">MPHKAANPEYIRQNYQYMMLSKDLEENIYIFQVLLKESSDVVFREFNIGDKKVKGFLMYIDGMIDKFVIDRNVLRPMMIEARKLDEVTYTKKQFFDYMKDYFITACDVKEKDKIGDILDGILEGDTAVIIDGIDKSMVISTKGWEGRNISESTTESYVRGPKEAFVETLRINTSMLRRRIKHPDFVIENLKIGKYSKTDVSIAYVKSIADDTVVQEVKKRLKKVQIDGVIDSGYLEEFIEDNPFSPFPQIAHSEKPDKVSAEILEGKVAILVDGSPFVLTVPVIFAQFFQAGEDYYERYFLASALRVLRIIAMLTALLFPSIYIAETTFHQEMIPTQLAISVAAQREGVPFPALLEALFMEVTFEILREAGIRLPMQVGQAVSIVGGLVIGQAAVQAGLVSPAMVIVVALTGIASFAIPAFNIAITFRLLRFIIMIAAGTLGFFGIIMVVMMILAHMASLESFGVPYLSPLTPSRAQELSDVLIRVPWWAKILRPRTIQRKNIVRQEDTRG</sequence>
<keyword evidence="3" id="KW-0812">Transmembrane</keyword>
<keyword evidence="3" id="KW-1133">Transmembrane helix</keyword>
<dbReference type="EMBL" id="CP009170">
    <property type="protein sequence ID" value="AIS53254.1"/>
    <property type="molecule type" value="Genomic_DNA"/>
</dbReference>
<keyword evidence="5" id="KW-1185">Reference proteome</keyword>
<dbReference type="PIRSF" id="PIRSF005690">
    <property type="entry name" value="GerBA"/>
    <property type="match status" value="1"/>
</dbReference>
<keyword evidence="2 3" id="KW-0472">Membrane</keyword>
<feature type="transmembrane region" description="Helical" evidence="3">
    <location>
        <begin position="378"/>
        <end position="397"/>
    </location>
</feature>
<name>A0A097ATW3_THEKI</name>
<organism evidence="4 5">
    <name type="scientific">Thermoanaerobacter kivui</name>
    <name type="common">Acetogenium kivui</name>
    <dbReference type="NCBI Taxonomy" id="2325"/>
    <lineage>
        <taxon>Bacteria</taxon>
        <taxon>Bacillati</taxon>
        <taxon>Bacillota</taxon>
        <taxon>Clostridia</taxon>
        <taxon>Thermoanaerobacterales</taxon>
        <taxon>Thermoanaerobacteraceae</taxon>
        <taxon>Thermoanaerobacter</taxon>
    </lineage>
</organism>
<dbReference type="InterPro" id="IPR050768">
    <property type="entry name" value="UPF0353/GerABKA_families"/>
</dbReference>
<accession>A0A097ATW3</accession>
<evidence type="ECO:0000256" key="2">
    <source>
        <dbReference type="ARBA" id="ARBA00023136"/>
    </source>
</evidence>
<feature type="transmembrane region" description="Helical" evidence="3">
    <location>
        <begin position="268"/>
        <end position="289"/>
    </location>
</feature>
<dbReference type="RefSeq" id="WP_049685868.1">
    <property type="nucleotide sequence ID" value="NZ_CP009170.1"/>
</dbReference>
<feature type="transmembrane region" description="Helical" evidence="3">
    <location>
        <begin position="403"/>
        <end position="425"/>
    </location>
</feature>
<gene>
    <name evidence="4" type="primary">gerKA</name>
    <name evidence="4" type="ORF">TKV_c21210</name>
</gene>
<evidence type="ECO:0000256" key="1">
    <source>
        <dbReference type="ARBA" id="ARBA00005278"/>
    </source>
</evidence>
<dbReference type="eggNOG" id="COG0697">
    <property type="taxonomic scope" value="Bacteria"/>
</dbReference>